<evidence type="ECO:0000256" key="2">
    <source>
        <dbReference type="SAM" id="MobiDB-lite"/>
    </source>
</evidence>
<evidence type="ECO:0000313" key="6">
    <source>
        <dbReference type="Proteomes" id="UP000019471"/>
    </source>
</evidence>
<dbReference type="Proteomes" id="UP000019471">
    <property type="component" value="Unassembled WGS sequence"/>
</dbReference>
<dbReference type="PANTHER" id="PTHR10622:SF13">
    <property type="entry name" value="NACHT DOMAIN-CONTAINING PROTEIN"/>
    <property type="match status" value="1"/>
</dbReference>
<comment type="caution">
    <text evidence="5">The sequence shown here is derived from an EMBL/GenBank/DDBJ whole genome shotgun (WGS) entry which is preliminary data.</text>
</comment>
<dbReference type="OrthoDB" id="674604at2759"/>
<dbReference type="RefSeq" id="XP_007749100.1">
    <property type="nucleotide sequence ID" value="XM_007750910.1"/>
</dbReference>
<proteinExistence type="predicted"/>
<dbReference type="AlphaFoldDB" id="W9WFE8"/>
<feature type="domain" description="Nephrocystin 3-like N-terminal" evidence="4">
    <location>
        <begin position="311"/>
        <end position="371"/>
    </location>
</feature>
<feature type="domain" description="Heterokaryon incompatibility" evidence="3">
    <location>
        <begin position="25"/>
        <end position="113"/>
    </location>
</feature>
<sequence>MRLLKLDSRGVPSLTNDLIQDIPCYAILSHTWGPDGDEVTFRDLEKGSAKRKASYNKIRFCGEQAQKDGLQYFWVDTCCIDKSSSAELQEAITSMFRWYRDAVKCYVYLSDVTVCKRNSDQTERPWEPAFRKSRWFTRGWTLQELLAPRSVEFFSREEELLGDKKMLERQIHEITGISIAALRNAPLSKFGVDERLRWAETRKTQKEEDKAYCLLGIFNVFMPLIYGEGENAFVRLKAEIERSSRGSLNLPETGLENVGLKEAAKRSNMIAATDKRSAEVAQLTASAGELIADLLDTSSRANDAALDLPNSLQWFFETQEYKTFLAGQGQAFLCYLARPGNGKTVLARHLLASFMRTAPSRKHRKAVYIPCERLTARPQIARSNQPEAQRAPSSSGLEPREQGRTVERLTSLHEEEDEEEQREEGGGEEEEEEEEEEASAESSKEPSRGDSDQSKISQRQAYQPGERFALDAKKYRQKLQRLALDPVVSILNSLVGQLLHQDDFALDTLEKAAQSMDMDLPALGKLLSTSSPTHTNHNDQLWELCGRILETMHQADREQEILVAFDEVEQIPYRARERFIPALRHFVAKMHSKSLKMRIFIASRPVKDLMESLQDLLMIDEKAELKGSSHMD</sequence>
<name>W9WFE8_9EURO</name>
<evidence type="ECO:0000259" key="3">
    <source>
        <dbReference type="Pfam" id="PF06985"/>
    </source>
</evidence>
<dbReference type="Pfam" id="PF06985">
    <property type="entry name" value="HET"/>
    <property type="match status" value="1"/>
</dbReference>
<dbReference type="PANTHER" id="PTHR10622">
    <property type="entry name" value="HET DOMAIN-CONTAINING PROTEIN"/>
    <property type="match status" value="1"/>
</dbReference>
<dbReference type="eggNOG" id="ENOG502SJTU">
    <property type="taxonomic scope" value="Eukaryota"/>
</dbReference>
<evidence type="ECO:0000313" key="5">
    <source>
        <dbReference type="EMBL" id="EXJ66663.1"/>
    </source>
</evidence>
<feature type="compositionally biased region" description="Polar residues" evidence="2">
    <location>
        <begin position="381"/>
        <end position="396"/>
    </location>
</feature>
<accession>W9WFE8</accession>
<feature type="compositionally biased region" description="Acidic residues" evidence="2">
    <location>
        <begin position="414"/>
        <end position="439"/>
    </location>
</feature>
<protein>
    <submittedName>
        <fullName evidence="5">Uncharacterized protein</fullName>
    </submittedName>
</protein>
<organism evidence="5 6">
    <name type="scientific">Cladophialophora psammophila CBS 110553</name>
    <dbReference type="NCBI Taxonomy" id="1182543"/>
    <lineage>
        <taxon>Eukaryota</taxon>
        <taxon>Fungi</taxon>
        <taxon>Dikarya</taxon>
        <taxon>Ascomycota</taxon>
        <taxon>Pezizomycotina</taxon>
        <taxon>Eurotiomycetes</taxon>
        <taxon>Chaetothyriomycetidae</taxon>
        <taxon>Chaetothyriales</taxon>
        <taxon>Herpotrichiellaceae</taxon>
        <taxon>Cladophialophora</taxon>
    </lineage>
</organism>
<dbReference type="EMBL" id="AMGX01000019">
    <property type="protein sequence ID" value="EXJ66663.1"/>
    <property type="molecule type" value="Genomic_DNA"/>
</dbReference>
<keyword evidence="1" id="KW-0677">Repeat</keyword>
<dbReference type="STRING" id="1182543.W9WFE8"/>
<dbReference type="Pfam" id="PF24883">
    <property type="entry name" value="NPHP3_N"/>
    <property type="match status" value="1"/>
</dbReference>
<feature type="region of interest" description="Disordered" evidence="2">
    <location>
        <begin position="378"/>
        <end position="465"/>
    </location>
</feature>
<evidence type="ECO:0000256" key="1">
    <source>
        <dbReference type="ARBA" id="ARBA00022737"/>
    </source>
</evidence>
<evidence type="ECO:0000259" key="4">
    <source>
        <dbReference type="Pfam" id="PF24883"/>
    </source>
</evidence>
<reference evidence="5 6" key="1">
    <citation type="submission" date="2013-03" db="EMBL/GenBank/DDBJ databases">
        <title>The Genome Sequence of Cladophialophora psammophila CBS 110553.</title>
        <authorList>
            <consortium name="The Broad Institute Genomics Platform"/>
            <person name="Cuomo C."/>
            <person name="de Hoog S."/>
            <person name="Gorbushina A."/>
            <person name="Walker B."/>
            <person name="Young S.K."/>
            <person name="Zeng Q."/>
            <person name="Gargeya S."/>
            <person name="Fitzgerald M."/>
            <person name="Haas B."/>
            <person name="Abouelleil A."/>
            <person name="Allen A.W."/>
            <person name="Alvarado L."/>
            <person name="Arachchi H.M."/>
            <person name="Berlin A.M."/>
            <person name="Chapman S.B."/>
            <person name="Gainer-Dewar J."/>
            <person name="Goldberg J."/>
            <person name="Griggs A."/>
            <person name="Gujja S."/>
            <person name="Hansen M."/>
            <person name="Howarth C."/>
            <person name="Imamovic A."/>
            <person name="Ireland A."/>
            <person name="Larimer J."/>
            <person name="McCowan C."/>
            <person name="Murphy C."/>
            <person name="Pearson M."/>
            <person name="Poon T.W."/>
            <person name="Priest M."/>
            <person name="Roberts A."/>
            <person name="Saif S."/>
            <person name="Shea T."/>
            <person name="Sisk P."/>
            <person name="Sykes S."/>
            <person name="Wortman J."/>
            <person name="Nusbaum C."/>
            <person name="Birren B."/>
        </authorList>
    </citation>
    <scope>NUCLEOTIDE SEQUENCE [LARGE SCALE GENOMIC DNA]</scope>
    <source>
        <strain evidence="5 6">CBS 110553</strain>
    </source>
</reference>
<feature type="compositionally biased region" description="Basic and acidic residues" evidence="2">
    <location>
        <begin position="442"/>
        <end position="453"/>
    </location>
</feature>
<dbReference type="InterPro" id="IPR010730">
    <property type="entry name" value="HET"/>
</dbReference>
<feature type="compositionally biased region" description="Basic and acidic residues" evidence="2">
    <location>
        <begin position="398"/>
        <end position="413"/>
    </location>
</feature>
<gene>
    <name evidence="5" type="ORF">A1O5_10334</name>
</gene>
<dbReference type="GeneID" id="19195027"/>
<dbReference type="InterPro" id="IPR056884">
    <property type="entry name" value="NPHP3-like_N"/>
</dbReference>
<keyword evidence="6" id="KW-1185">Reference proteome</keyword>
<dbReference type="HOGENOM" id="CLU_434739_0_0_1"/>